<evidence type="ECO:0000256" key="1">
    <source>
        <dbReference type="SAM" id="Phobius"/>
    </source>
</evidence>
<feature type="transmembrane region" description="Helical" evidence="1">
    <location>
        <begin position="21"/>
        <end position="43"/>
    </location>
</feature>
<evidence type="ECO:0000313" key="2">
    <source>
        <dbReference type="EMBL" id="XBX79771.1"/>
    </source>
</evidence>
<dbReference type="RefSeq" id="WP_350352715.1">
    <property type="nucleotide sequence ID" value="NZ_CP158357.1"/>
</dbReference>
<protein>
    <submittedName>
        <fullName evidence="2">YcxB family protein</fullName>
    </submittedName>
</protein>
<keyword evidence="1" id="KW-1133">Transmembrane helix</keyword>
<sequence>MPPRSLTIDQSLLRRMARDAAVYSLTRPVAIVMWVALAAALGISILNLSGRVAAGQDDGGLAAWMPPLVIALAVVAIVMSISSARHAVRAAMPPATVVWVSLEDEVLQVGSGDRRSTIAYSTFQSIRVGTDAVLLKVRDASVATAIPRALLSDDDVAALRAKIA</sequence>
<keyword evidence="1" id="KW-0472">Membrane</keyword>
<organism evidence="2">
    <name type="scientific">Microbacterium sp. A8/3-1</name>
    <dbReference type="NCBI Taxonomy" id="3160749"/>
    <lineage>
        <taxon>Bacteria</taxon>
        <taxon>Bacillati</taxon>
        <taxon>Actinomycetota</taxon>
        <taxon>Actinomycetes</taxon>
        <taxon>Micrococcales</taxon>
        <taxon>Microbacteriaceae</taxon>
        <taxon>Microbacterium</taxon>
    </lineage>
</organism>
<reference evidence="2" key="1">
    <citation type="submission" date="2024-06" db="EMBL/GenBank/DDBJ databases">
        <title>Draft genome sequence of Microbacterium sp. strain A8/3-1, isolated from Oxytropis tragacanthoides Fisch. ex DC. Root nodules in the Altai region of Russia.</title>
        <authorList>
            <person name="Sazanova A."/>
            <person name="Guro P."/>
            <person name="Kuznetsova I."/>
            <person name="Belimov A."/>
            <person name="Safronova V."/>
        </authorList>
    </citation>
    <scope>NUCLEOTIDE SEQUENCE</scope>
    <source>
        <strain evidence="2">A8/3-1</strain>
    </source>
</reference>
<name>A0AAU7VZD6_9MICO</name>
<feature type="transmembrane region" description="Helical" evidence="1">
    <location>
        <begin position="63"/>
        <end position="82"/>
    </location>
</feature>
<accession>A0AAU7VZD6</accession>
<keyword evidence="1" id="KW-0812">Transmembrane</keyword>
<gene>
    <name evidence="2" type="ORF">ABS642_06710</name>
</gene>
<dbReference type="EMBL" id="CP158357">
    <property type="protein sequence ID" value="XBX79771.1"/>
    <property type="molecule type" value="Genomic_DNA"/>
</dbReference>
<dbReference type="AlphaFoldDB" id="A0AAU7VZD6"/>
<proteinExistence type="predicted"/>